<evidence type="ECO:0000313" key="3">
    <source>
        <dbReference type="Proteomes" id="UP000008311"/>
    </source>
</evidence>
<dbReference type="PANTHER" id="PTHR37187:SF19">
    <property type="entry name" value="(RAPE) HYPOTHETICAL PROTEIN"/>
    <property type="match status" value="1"/>
</dbReference>
<dbReference type="PANTHER" id="PTHR37187">
    <property type="entry name" value="EXPRESSED PROTEIN"/>
    <property type="match status" value="1"/>
</dbReference>
<reference evidence="3" key="1">
    <citation type="journal article" date="2010" name="Nat. Biotechnol.">
        <title>Draft genome sequence of the oilseed species Ricinus communis.</title>
        <authorList>
            <person name="Chan A.P."/>
            <person name="Crabtree J."/>
            <person name="Zhao Q."/>
            <person name="Lorenzi H."/>
            <person name="Orvis J."/>
            <person name="Puiu D."/>
            <person name="Melake-Berhan A."/>
            <person name="Jones K.M."/>
            <person name="Redman J."/>
            <person name="Chen G."/>
            <person name="Cahoon E.B."/>
            <person name="Gedil M."/>
            <person name="Stanke M."/>
            <person name="Haas B.J."/>
            <person name="Wortman J.R."/>
            <person name="Fraser-Liggett C.M."/>
            <person name="Ravel J."/>
            <person name="Rabinowicz P.D."/>
        </authorList>
    </citation>
    <scope>NUCLEOTIDE SEQUENCE [LARGE SCALE GENOMIC DNA]</scope>
    <source>
        <strain evidence="3">cv. Hale</strain>
    </source>
</reference>
<dbReference type="AlphaFoldDB" id="B9S186"/>
<dbReference type="EMBL" id="EQ973842">
    <property type="protein sequence ID" value="EEF42728.1"/>
    <property type="molecule type" value="Genomic_DNA"/>
</dbReference>
<organism evidence="2 3">
    <name type="scientific">Ricinus communis</name>
    <name type="common">Castor bean</name>
    <dbReference type="NCBI Taxonomy" id="3988"/>
    <lineage>
        <taxon>Eukaryota</taxon>
        <taxon>Viridiplantae</taxon>
        <taxon>Streptophyta</taxon>
        <taxon>Embryophyta</taxon>
        <taxon>Tracheophyta</taxon>
        <taxon>Spermatophyta</taxon>
        <taxon>Magnoliopsida</taxon>
        <taxon>eudicotyledons</taxon>
        <taxon>Gunneridae</taxon>
        <taxon>Pentapetalae</taxon>
        <taxon>rosids</taxon>
        <taxon>fabids</taxon>
        <taxon>Malpighiales</taxon>
        <taxon>Euphorbiaceae</taxon>
        <taxon>Acalyphoideae</taxon>
        <taxon>Acalypheae</taxon>
        <taxon>Ricinus</taxon>
    </lineage>
</organism>
<dbReference type="Proteomes" id="UP000008311">
    <property type="component" value="Unassembled WGS sequence"/>
</dbReference>
<evidence type="ECO:0000313" key="2">
    <source>
        <dbReference type="EMBL" id="EEF42728.1"/>
    </source>
</evidence>
<feature type="compositionally biased region" description="Basic and acidic residues" evidence="1">
    <location>
        <begin position="106"/>
        <end position="143"/>
    </location>
</feature>
<sequence>MPSGAKRRKAAKKKKEQQTNNNTNTNSSSTINRNNDPKSQDERDSDGGEVGSPASQDHHNQEHPFNEDNEESEKRDHSTFVSDYKPVEGVTSDAQGSQNVGVEDDSVVKIERELNSELDIESKDVGVEHVESAKESHDGDDKSSSSSSSDDESRTFEKKWKEEDCNSALDAASCNTVEKVFPEEVTRDSNIEQSLEEANGNSTVETDPTNDLAAPQVLMSEVAKHTMEGAEVENPEILDVIEPGLKESEDKLLPKSNDVIAGLVPEKNENKAFPIVDENVGASTTLIISDVNGNEGKISDAHTETTICAERTKDSETLGGAVIGNVGKSLTSFGAHVSEACNDAIKVRDYETSEYAENQPLVPPAQRVTQRTSWMSCCGLFDVFIGSNR</sequence>
<gene>
    <name evidence="2" type="ORF">RCOM_0634810</name>
</gene>
<dbReference type="FunCoup" id="B9S186">
    <property type="interactions" value="135"/>
</dbReference>
<evidence type="ECO:0000256" key="1">
    <source>
        <dbReference type="SAM" id="MobiDB-lite"/>
    </source>
</evidence>
<feature type="compositionally biased region" description="Basic residues" evidence="1">
    <location>
        <begin position="1"/>
        <end position="15"/>
    </location>
</feature>
<proteinExistence type="predicted"/>
<dbReference type="InParanoid" id="B9S186"/>
<keyword evidence="3" id="KW-1185">Reference proteome</keyword>
<accession>B9S186</accession>
<dbReference type="KEGG" id="rcu:8284033"/>
<dbReference type="OrthoDB" id="1930727at2759"/>
<feature type="compositionally biased region" description="Basic and acidic residues" evidence="1">
    <location>
        <begin position="151"/>
        <end position="162"/>
    </location>
</feature>
<protein>
    <submittedName>
        <fullName evidence="2">Uncharacterized protein</fullName>
    </submittedName>
</protein>
<dbReference type="eggNOG" id="ENOG502S15Q">
    <property type="taxonomic scope" value="Eukaryota"/>
</dbReference>
<feature type="compositionally biased region" description="Basic and acidic residues" evidence="1">
    <location>
        <begin position="35"/>
        <end position="46"/>
    </location>
</feature>
<feature type="region of interest" description="Disordered" evidence="1">
    <location>
        <begin position="1"/>
        <end position="162"/>
    </location>
</feature>
<dbReference type="STRING" id="3988.B9S186"/>
<feature type="compositionally biased region" description="Low complexity" evidence="1">
    <location>
        <begin position="19"/>
        <end position="34"/>
    </location>
</feature>
<name>B9S186_RICCO</name>
<feature type="compositionally biased region" description="Basic and acidic residues" evidence="1">
    <location>
        <begin position="56"/>
        <end position="78"/>
    </location>
</feature>